<dbReference type="PROSITE" id="PS50968">
    <property type="entry name" value="BIOTINYL_LIPOYL"/>
    <property type="match status" value="1"/>
</dbReference>
<comment type="pathway">
    <text evidence="1 8">Lipid metabolism; fatty acid biosynthesis.</text>
</comment>
<dbReference type="InterPro" id="IPR001249">
    <property type="entry name" value="AcCoA_biotinCC"/>
</dbReference>
<keyword evidence="3 8" id="KW-0444">Lipid biosynthesis</keyword>
<dbReference type="InterPro" id="IPR050709">
    <property type="entry name" value="Biotin_Carboxyl_Carrier/Decarb"/>
</dbReference>
<sequence length="149" mass="16276">MKIDVKTIRDLAENIEKYNLQEVSVESDGTKVTLKREIATSETTYVSAAAMTTPTAVASKAEVPAVEEAEDKYESVDSPMMGTYYKAPSPDAPDFVKEGQEVKQGDTLCIVEAMKLMNEIKASRDGKIVKILLKDGAPVVKGDKLFLID</sequence>
<dbReference type="InterPro" id="IPR011053">
    <property type="entry name" value="Single_hybrid_motif"/>
</dbReference>
<evidence type="ECO:0000256" key="2">
    <source>
        <dbReference type="ARBA" id="ARBA00017562"/>
    </source>
</evidence>
<dbReference type="NCBIfam" id="TIGR00531">
    <property type="entry name" value="BCCP"/>
    <property type="match status" value="1"/>
</dbReference>
<dbReference type="CDD" id="cd06850">
    <property type="entry name" value="biotinyl_domain"/>
    <property type="match status" value="1"/>
</dbReference>
<feature type="domain" description="Lipoyl-binding" evidence="9">
    <location>
        <begin position="73"/>
        <end position="149"/>
    </location>
</feature>
<dbReference type="GO" id="GO:0006633">
    <property type="term" value="P:fatty acid biosynthetic process"/>
    <property type="evidence" value="ECO:0007669"/>
    <property type="project" value="UniProtKB-UniPathway"/>
</dbReference>
<gene>
    <name evidence="10" type="ordered locus">Ilyop_0678</name>
</gene>
<evidence type="ECO:0000256" key="4">
    <source>
        <dbReference type="ARBA" id="ARBA00022832"/>
    </source>
</evidence>
<proteinExistence type="predicted"/>
<dbReference type="Proteomes" id="UP000006875">
    <property type="component" value="Chromosome"/>
</dbReference>
<dbReference type="KEGG" id="ipo:Ilyop_0678"/>
<keyword evidence="7 8" id="KW-0092">Biotin</keyword>
<comment type="function">
    <text evidence="8">This protein is a component of the acetyl coenzyme A carboxylase complex; first, biotin carboxylase catalyzes the carboxylation of the carrier protein and then the transcarboxylase transfers the carboxyl group to form malonyl-CoA.</text>
</comment>
<evidence type="ECO:0000256" key="6">
    <source>
        <dbReference type="ARBA" id="ARBA00023160"/>
    </source>
</evidence>
<dbReference type="STRING" id="572544.Ilyop_0678"/>
<name>E3H6U6_ILYPC</name>
<dbReference type="UniPathway" id="UPA00094"/>
<dbReference type="RefSeq" id="WP_013387135.1">
    <property type="nucleotide sequence ID" value="NC_014632.1"/>
</dbReference>
<dbReference type="PRINTS" id="PR01071">
    <property type="entry name" value="ACOABIOTINCC"/>
</dbReference>
<keyword evidence="5 8" id="KW-0443">Lipid metabolism</keyword>
<keyword evidence="11" id="KW-1185">Reference proteome</keyword>
<dbReference type="GO" id="GO:0009317">
    <property type="term" value="C:acetyl-CoA carboxylase complex"/>
    <property type="evidence" value="ECO:0007669"/>
    <property type="project" value="InterPro"/>
</dbReference>
<evidence type="ECO:0000259" key="9">
    <source>
        <dbReference type="PROSITE" id="PS50968"/>
    </source>
</evidence>
<evidence type="ECO:0000313" key="10">
    <source>
        <dbReference type="EMBL" id="ADO82465.1"/>
    </source>
</evidence>
<evidence type="ECO:0000313" key="11">
    <source>
        <dbReference type="Proteomes" id="UP000006875"/>
    </source>
</evidence>
<dbReference type="InterPro" id="IPR001882">
    <property type="entry name" value="Biotin_BS"/>
</dbReference>
<protein>
    <recommendedName>
        <fullName evidence="2 8">Biotin carboxyl carrier protein of acetyl-CoA carboxylase</fullName>
    </recommendedName>
</protein>
<dbReference type="eggNOG" id="COG0511">
    <property type="taxonomic scope" value="Bacteria"/>
</dbReference>
<evidence type="ECO:0000256" key="3">
    <source>
        <dbReference type="ARBA" id="ARBA00022516"/>
    </source>
</evidence>
<accession>E3H6U6</accession>
<reference evidence="10 11" key="1">
    <citation type="journal article" date="2010" name="Stand. Genomic Sci.">
        <title>Complete genome sequence of Ilyobacter polytropus type strain (CuHbu1).</title>
        <authorList>
            <person name="Sikorski J."/>
            <person name="Chertkov O."/>
            <person name="Lapidus A."/>
            <person name="Nolan M."/>
            <person name="Lucas S."/>
            <person name="Del Rio T.G."/>
            <person name="Tice H."/>
            <person name="Cheng J.F."/>
            <person name="Tapia R."/>
            <person name="Han C."/>
            <person name="Goodwin L."/>
            <person name="Pitluck S."/>
            <person name="Liolios K."/>
            <person name="Ivanova N."/>
            <person name="Mavromatis K."/>
            <person name="Mikhailova N."/>
            <person name="Pati A."/>
            <person name="Chen A."/>
            <person name="Palaniappan K."/>
            <person name="Land M."/>
            <person name="Hauser L."/>
            <person name="Chang Y.J."/>
            <person name="Jeffries C.D."/>
            <person name="Brambilla E."/>
            <person name="Yasawong M."/>
            <person name="Rohde M."/>
            <person name="Pukall R."/>
            <person name="Spring S."/>
            <person name="Goker M."/>
            <person name="Woyke T."/>
            <person name="Bristow J."/>
            <person name="Eisen J.A."/>
            <person name="Markowitz V."/>
            <person name="Hugenholtz P."/>
            <person name="Kyrpides N.C."/>
            <person name="Klenk H.P."/>
        </authorList>
    </citation>
    <scope>NUCLEOTIDE SEQUENCE [LARGE SCALE GENOMIC DNA]</scope>
    <source>
        <strain evidence="11">ATCC 51220 / DSM 2926 / LMG 16218 / CuHBu1</strain>
    </source>
</reference>
<dbReference type="Gene3D" id="2.40.50.100">
    <property type="match status" value="1"/>
</dbReference>
<keyword evidence="4 8" id="KW-0276">Fatty acid metabolism</keyword>
<dbReference type="PANTHER" id="PTHR45266">
    <property type="entry name" value="OXALOACETATE DECARBOXYLASE ALPHA CHAIN"/>
    <property type="match status" value="1"/>
</dbReference>
<dbReference type="GO" id="GO:0003989">
    <property type="term" value="F:acetyl-CoA carboxylase activity"/>
    <property type="evidence" value="ECO:0007669"/>
    <property type="project" value="InterPro"/>
</dbReference>
<evidence type="ECO:0000256" key="5">
    <source>
        <dbReference type="ARBA" id="ARBA00023098"/>
    </source>
</evidence>
<keyword evidence="6 8" id="KW-0275">Fatty acid biosynthesis</keyword>
<dbReference type="Pfam" id="PF00364">
    <property type="entry name" value="Biotin_lipoyl"/>
    <property type="match status" value="1"/>
</dbReference>
<organism evidence="10 11">
    <name type="scientific">Ilyobacter polytropus (strain ATCC 51220 / DSM 2926 / LMG 16218 / CuHBu1)</name>
    <dbReference type="NCBI Taxonomy" id="572544"/>
    <lineage>
        <taxon>Bacteria</taxon>
        <taxon>Fusobacteriati</taxon>
        <taxon>Fusobacteriota</taxon>
        <taxon>Fusobacteriia</taxon>
        <taxon>Fusobacteriales</taxon>
        <taxon>Fusobacteriaceae</taxon>
        <taxon>Ilyobacter</taxon>
    </lineage>
</organism>
<dbReference type="HOGENOM" id="CLU_016733_3_2_0"/>
<dbReference type="PROSITE" id="PS00188">
    <property type="entry name" value="BIOTIN"/>
    <property type="match status" value="1"/>
</dbReference>
<evidence type="ECO:0000256" key="1">
    <source>
        <dbReference type="ARBA" id="ARBA00005194"/>
    </source>
</evidence>
<dbReference type="AlphaFoldDB" id="E3H6U6"/>
<evidence type="ECO:0000256" key="8">
    <source>
        <dbReference type="RuleBase" id="RU364072"/>
    </source>
</evidence>
<dbReference type="InterPro" id="IPR000089">
    <property type="entry name" value="Biotin_lipoyl"/>
</dbReference>
<dbReference type="FunFam" id="2.40.50.100:FF:000003">
    <property type="entry name" value="Acetyl-CoA carboxylase biotin carboxyl carrier protein"/>
    <property type="match status" value="1"/>
</dbReference>
<dbReference type="PANTHER" id="PTHR45266:SF3">
    <property type="entry name" value="OXALOACETATE DECARBOXYLASE ALPHA CHAIN"/>
    <property type="match status" value="1"/>
</dbReference>
<dbReference type="SUPFAM" id="SSF51230">
    <property type="entry name" value="Single hybrid motif"/>
    <property type="match status" value="1"/>
</dbReference>
<dbReference type="OrthoDB" id="9811735at2"/>
<evidence type="ECO:0000256" key="7">
    <source>
        <dbReference type="ARBA" id="ARBA00023267"/>
    </source>
</evidence>
<dbReference type="EMBL" id="CP002281">
    <property type="protein sequence ID" value="ADO82465.1"/>
    <property type="molecule type" value="Genomic_DNA"/>
</dbReference>